<dbReference type="RefSeq" id="WP_136351462.1">
    <property type="nucleotide sequence ID" value="NZ_CP046266.1"/>
</dbReference>
<dbReference type="OrthoDB" id="2080590at2"/>
<dbReference type="Gene3D" id="3.20.20.80">
    <property type="entry name" value="Glycosidases"/>
    <property type="match status" value="1"/>
</dbReference>
<dbReference type="SUPFAM" id="SSF51445">
    <property type="entry name" value="(Trans)glycosidases"/>
    <property type="match status" value="1"/>
</dbReference>
<dbReference type="AlphaFoldDB" id="A0A4S4C7F8"/>
<dbReference type="EMBL" id="SSNT01000001">
    <property type="protein sequence ID" value="THF83205.1"/>
    <property type="molecule type" value="Genomic_DNA"/>
</dbReference>
<reference evidence="2 3" key="1">
    <citation type="submission" date="2019-04" db="EMBL/GenBank/DDBJ databases">
        <title>Bacillus sediminilitoris sp. nov., isolated from a tidal flat sediment on the East China Sea.</title>
        <authorList>
            <person name="Wei Y."/>
            <person name="Mao H."/>
            <person name="Fang J."/>
        </authorList>
    </citation>
    <scope>NUCLEOTIDE SEQUENCE [LARGE SCALE GENOMIC DNA]</scope>
    <source>
        <strain evidence="2 3">DSL-17</strain>
    </source>
</reference>
<accession>A0A4S4C7F8</accession>
<keyword evidence="3" id="KW-1185">Reference proteome</keyword>
<gene>
    <name evidence="2" type="ORF">E6W99_00635</name>
</gene>
<comment type="caution">
    <text evidence="2">The sequence shown here is derived from an EMBL/GenBank/DDBJ whole genome shotgun (WGS) entry which is preliminary data.</text>
</comment>
<dbReference type="Proteomes" id="UP000310334">
    <property type="component" value="Unassembled WGS sequence"/>
</dbReference>
<evidence type="ECO:0000259" key="1">
    <source>
        <dbReference type="Pfam" id="PF08924"/>
    </source>
</evidence>
<sequence length="216" mass="24758">MARKVWGVDSANPVDQELFDCVKKQFGLPKYWGRYLTEIKNVSSGLTKNEIRFIRSKDIKILPIYNVFSEAFGYEKGQLAARNAVFHARRLGIPTNIVLIANVEQFFQVDSAWIRGWVETLYPTGYRSGFYHDPIKGQFSQAYCQAVQENNEVAVQAILWSAEPEIGATSERKAPKYNPAAPSCKANVWLWQYGRDAKKCPIYTNLADERIINYLY</sequence>
<proteinExistence type="predicted"/>
<feature type="domain" description="Rv2525c-like glycoside hydrolase-like" evidence="1">
    <location>
        <begin position="31"/>
        <end position="167"/>
    </location>
</feature>
<dbReference type="Pfam" id="PF08924">
    <property type="entry name" value="Rv2525c_GlyHyd-like"/>
    <property type="match status" value="1"/>
</dbReference>
<name>A0A4S4C7F8_9BACI</name>
<evidence type="ECO:0000313" key="2">
    <source>
        <dbReference type="EMBL" id="THF83205.1"/>
    </source>
</evidence>
<organism evidence="2 3">
    <name type="scientific">Metabacillus sediminilitoris</name>
    <dbReference type="NCBI Taxonomy" id="2567941"/>
    <lineage>
        <taxon>Bacteria</taxon>
        <taxon>Bacillati</taxon>
        <taxon>Bacillota</taxon>
        <taxon>Bacilli</taxon>
        <taxon>Bacillales</taxon>
        <taxon>Bacillaceae</taxon>
        <taxon>Metabacillus</taxon>
    </lineage>
</organism>
<protein>
    <submittedName>
        <fullName evidence="2">DUF1906 domain-containing protein</fullName>
    </submittedName>
</protein>
<dbReference type="InterPro" id="IPR015020">
    <property type="entry name" value="Rv2525c-like_Glyco_Hydro-like"/>
</dbReference>
<dbReference type="InterPro" id="IPR017853">
    <property type="entry name" value="GH"/>
</dbReference>
<evidence type="ECO:0000313" key="3">
    <source>
        <dbReference type="Proteomes" id="UP000310334"/>
    </source>
</evidence>